<dbReference type="Gene3D" id="1.10.540.10">
    <property type="entry name" value="Acyl-CoA dehydrogenase/oxidase, N-terminal domain"/>
    <property type="match status" value="1"/>
</dbReference>
<keyword evidence="4 5" id="KW-0274">FAD</keyword>
<evidence type="ECO:0000313" key="10">
    <source>
        <dbReference type="Proteomes" id="UP001528823"/>
    </source>
</evidence>
<dbReference type="PANTHER" id="PTHR43884:SF12">
    <property type="entry name" value="ISOVALERYL-COA DEHYDROGENASE, MITOCHONDRIAL-RELATED"/>
    <property type="match status" value="1"/>
</dbReference>
<keyword evidence="10" id="KW-1185">Reference proteome</keyword>
<dbReference type="InterPro" id="IPR046373">
    <property type="entry name" value="Acyl-CoA_Oxase/DH_mid-dom_sf"/>
</dbReference>
<dbReference type="InterPro" id="IPR036250">
    <property type="entry name" value="AcylCo_DH-like_C"/>
</dbReference>
<comment type="caution">
    <text evidence="9">The sequence shown here is derived from an EMBL/GenBank/DDBJ whole genome shotgun (WGS) entry which is preliminary data.</text>
</comment>
<evidence type="ECO:0000259" key="6">
    <source>
        <dbReference type="Pfam" id="PF00441"/>
    </source>
</evidence>
<evidence type="ECO:0000256" key="5">
    <source>
        <dbReference type="RuleBase" id="RU362125"/>
    </source>
</evidence>
<dbReference type="InterPro" id="IPR037069">
    <property type="entry name" value="AcylCoA_DH/ox_N_sf"/>
</dbReference>
<dbReference type="PROSITE" id="PS00073">
    <property type="entry name" value="ACYL_COA_DH_2"/>
    <property type="match status" value="1"/>
</dbReference>
<dbReference type="Gene3D" id="1.20.140.10">
    <property type="entry name" value="Butyryl-CoA Dehydrogenase, subunit A, domain 3"/>
    <property type="match status" value="1"/>
</dbReference>
<dbReference type="EMBL" id="JAPMOU010000005">
    <property type="protein sequence ID" value="MDE1461509.1"/>
    <property type="molecule type" value="Genomic_DNA"/>
</dbReference>
<dbReference type="InterPro" id="IPR006089">
    <property type="entry name" value="Acyl-CoA_DH_CS"/>
</dbReference>
<dbReference type="Pfam" id="PF02771">
    <property type="entry name" value="Acyl-CoA_dh_N"/>
    <property type="match status" value="1"/>
</dbReference>
<dbReference type="InterPro" id="IPR009100">
    <property type="entry name" value="AcylCoA_DH/oxidase_NM_dom_sf"/>
</dbReference>
<dbReference type="PANTHER" id="PTHR43884">
    <property type="entry name" value="ACYL-COA DEHYDROGENASE"/>
    <property type="match status" value="1"/>
</dbReference>
<evidence type="ECO:0000259" key="8">
    <source>
        <dbReference type="Pfam" id="PF02771"/>
    </source>
</evidence>
<comment type="cofactor">
    <cofactor evidence="1 5">
        <name>FAD</name>
        <dbReference type="ChEBI" id="CHEBI:57692"/>
    </cofactor>
</comment>
<evidence type="ECO:0000259" key="7">
    <source>
        <dbReference type="Pfam" id="PF02770"/>
    </source>
</evidence>
<dbReference type="SUPFAM" id="SSF47203">
    <property type="entry name" value="Acyl-CoA dehydrogenase C-terminal domain-like"/>
    <property type="match status" value="1"/>
</dbReference>
<reference evidence="9 10" key="1">
    <citation type="submission" date="2022-11" db="EMBL/GenBank/DDBJ databases">
        <title>Spartinivicinus poritis sp. nov., isolated from scleractinian coral Porites lutea.</title>
        <authorList>
            <person name="Zhang G."/>
            <person name="Cai L."/>
            <person name="Wei Q."/>
        </authorList>
    </citation>
    <scope>NUCLEOTIDE SEQUENCE [LARGE SCALE GENOMIC DNA]</scope>
    <source>
        <strain evidence="9 10">A2-2</strain>
    </source>
</reference>
<dbReference type="Gene3D" id="2.40.110.10">
    <property type="entry name" value="Butyryl-CoA Dehydrogenase, subunit A, domain 2"/>
    <property type="match status" value="1"/>
</dbReference>
<evidence type="ECO:0000256" key="4">
    <source>
        <dbReference type="ARBA" id="ARBA00022827"/>
    </source>
</evidence>
<feature type="domain" description="Acyl-CoA oxidase/dehydrogenase middle" evidence="7">
    <location>
        <begin position="123"/>
        <end position="217"/>
    </location>
</feature>
<proteinExistence type="inferred from homology"/>
<evidence type="ECO:0000313" key="9">
    <source>
        <dbReference type="EMBL" id="MDE1461509.1"/>
    </source>
</evidence>
<dbReference type="InterPro" id="IPR006091">
    <property type="entry name" value="Acyl-CoA_Oxase/DH_mid-dom"/>
</dbReference>
<dbReference type="Pfam" id="PF00441">
    <property type="entry name" value="Acyl-CoA_dh_1"/>
    <property type="match status" value="1"/>
</dbReference>
<keyword evidence="3 5" id="KW-0285">Flavoprotein</keyword>
<dbReference type="Pfam" id="PF02770">
    <property type="entry name" value="Acyl-CoA_dh_M"/>
    <property type="match status" value="1"/>
</dbReference>
<name>A0ABT5U576_9GAMM</name>
<organism evidence="9 10">
    <name type="scientific">Spartinivicinus poritis</name>
    <dbReference type="NCBI Taxonomy" id="2994640"/>
    <lineage>
        <taxon>Bacteria</taxon>
        <taxon>Pseudomonadati</taxon>
        <taxon>Pseudomonadota</taxon>
        <taxon>Gammaproteobacteria</taxon>
        <taxon>Oceanospirillales</taxon>
        <taxon>Zooshikellaceae</taxon>
        <taxon>Spartinivicinus</taxon>
    </lineage>
</organism>
<dbReference type="InterPro" id="IPR009075">
    <property type="entry name" value="AcylCo_DH/oxidase_C"/>
</dbReference>
<evidence type="ECO:0000256" key="1">
    <source>
        <dbReference type="ARBA" id="ARBA00001974"/>
    </source>
</evidence>
<feature type="domain" description="Acyl-CoA dehydrogenase/oxidase C-terminal" evidence="6">
    <location>
        <begin position="236"/>
        <end position="377"/>
    </location>
</feature>
<accession>A0ABT5U576</accession>
<sequence>MDFEINDDQKSYIDSVVQFAAKTFPPTQPYDDQSFNESNWKHAANFGFAGLPVPEEWGGSGLNVLDTILMVEALGKSCPDLGLIFSLCAHMFACTVPVWNHGSALIKEKYLHDLASGKLIAANAITEPSSGSDVYNMKTTAKFDNGYYYITGEKCFITNAPVADIFLVYAKTNTEQSFLGISCFLVPKKTTGLFISQNRKKSGLASTPWADIYLNNCFIPQSHLLGSLDVGALIFHDSMIWERSCLFAAYVGAMERALEKCISHAKERHQFGKPICHNQAISDKLVDIKARLETSRLLLYKVGQQSSQGKPNELDVALSKLWISESAVQTGLDAIQIFGGMGISKEVGIDRLLLDSLPARIFSGTSEVQRELIAKQMGLR</sequence>
<evidence type="ECO:0000256" key="3">
    <source>
        <dbReference type="ARBA" id="ARBA00022630"/>
    </source>
</evidence>
<feature type="domain" description="Acyl-CoA dehydrogenase/oxidase N-terminal" evidence="8">
    <location>
        <begin position="7"/>
        <end position="118"/>
    </location>
</feature>
<keyword evidence="5" id="KW-0560">Oxidoreductase</keyword>
<dbReference type="Proteomes" id="UP001528823">
    <property type="component" value="Unassembled WGS sequence"/>
</dbReference>
<gene>
    <name evidence="9" type="ORF">ORQ98_05960</name>
</gene>
<comment type="similarity">
    <text evidence="2 5">Belongs to the acyl-CoA dehydrogenase family.</text>
</comment>
<dbReference type="RefSeq" id="WP_274687871.1">
    <property type="nucleotide sequence ID" value="NZ_JAPMOU010000005.1"/>
</dbReference>
<dbReference type="SUPFAM" id="SSF56645">
    <property type="entry name" value="Acyl-CoA dehydrogenase NM domain-like"/>
    <property type="match status" value="1"/>
</dbReference>
<dbReference type="InterPro" id="IPR013786">
    <property type="entry name" value="AcylCoA_DH/ox_N"/>
</dbReference>
<protein>
    <submittedName>
        <fullName evidence="9">Acyl-CoA/acyl-ACP dehydrogenase</fullName>
    </submittedName>
</protein>
<evidence type="ECO:0000256" key="2">
    <source>
        <dbReference type="ARBA" id="ARBA00009347"/>
    </source>
</evidence>